<reference evidence="1 2" key="1">
    <citation type="journal article" date="2015" name="Biotechnol. Biofuels">
        <title>Enhanced degradation of softwood versus hardwood by the white-rot fungus Pycnoporus coccineus.</title>
        <authorList>
            <person name="Couturier M."/>
            <person name="Navarro D."/>
            <person name="Chevret D."/>
            <person name="Henrissat B."/>
            <person name="Piumi F."/>
            <person name="Ruiz-Duenas F.J."/>
            <person name="Martinez A.T."/>
            <person name="Grigoriev I.V."/>
            <person name="Riley R."/>
            <person name="Lipzen A."/>
            <person name="Berrin J.G."/>
            <person name="Master E.R."/>
            <person name="Rosso M.N."/>
        </authorList>
    </citation>
    <scope>NUCLEOTIDE SEQUENCE [LARGE SCALE GENOMIC DNA]</scope>
    <source>
        <strain evidence="1 2">BRFM310</strain>
    </source>
</reference>
<dbReference type="AlphaFoldDB" id="A0A1Y2ITG3"/>
<organism evidence="1 2">
    <name type="scientific">Trametes coccinea (strain BRFM310)</name>
    <name type="common">Pycnoporus coccineus</name>
    <dbReference type="NCBI Taxonomy" id="1353009"/>
    <lineage>
        <taxon>Eukaryota</taxon>
        <taxon>Fungi</taxon>
        <taxon>Dikarya</taxon>
        <taxon>Basidiomycota</taxon>
        <taxon>Agaricomycotina</taxon>
        <taxon>Agaricomycetes</taxon>
        <taxon>Polyporales</taxon>
        <taxon>Polyporaceae</taxon>
        <taxon>Trametes</taxon>
    </lineage>
</organism>
<keyword evidence="2" id="KW-1185">Reference proteome</keyword>
<gene>
    <name evidence="1" type="ORF">PYCCODRAFT_1434657</name>
</gene>
<sequence>MTGQLELITPYLPVYSEPIHDTQNNDKPNLLAGLLAGDFSALYGGSHPALKADEKWPRCETCANRTPLVPYLQINLSTECTPAEFRNLVPPLRPDGVTLFQVFVCTAYGENPGNCFEDWISGAAEGKAWLVRVVHFDGDADGLLASEAAEFQEAQRSLVTELVPTQRIVATWTPENPEVPHRETLFQLGCTDYDEEFYDAHEPVSGLKLLGHAILGMVENLPGDGDQEEGCSSCNADHSPDSAWSFRCLVQLGTDVVDDCDESEFMTSGNTYVLQCTRHPYVFQGGRSFSW</sequence>
<dbReference type="OrthoDB" id="3005905at2759"/>
<proteinExistence type="predicted"/>
<accession>A0A1Y2ITG3</accession>
<dbReference type="Gene3D" id="2.30.320.10">
    <property type="entry name" value="YwqG-like"/>
    <property type="match status" value="1"/>
</dbReference>
<name>A0A1Y2ITG3_TRAC3</name>
<dbReference type="EMBL" id="KZ084101">
    <property type="protein sequence ID" value="OSD03242.1"/>
    <property type="molecule type" value="Genomic_DNA"/>
</dbReference>
<dbReference type="Proteomes" id="UP000193067">
    <property type="component" value="Unassembled WGS sequence"/>
</dbReference>
<evidence type="ECO:0008006" key="3">
    <source>
        <dbReference type="Google" id="ProtNLM"/>
    </source>
</evidence>
<evidence type="ECO:0000313" key="1">
    <source>
        <dbReference type="EMBL" id="OSD03242.1"/>
    </source>
</evidence>
<evidence type="ECO:0000313" key="2">
    <source>
        <dbReference type="Proteomes" id="UP000193067"/>
    </source>
</evidence>
<protein>
    <recommendedName>
        <fullName evidence="3">Programmed cell death protein 2 C-terminal domain-containing protein</fullName>
    </recommendedName>
</protein>